<organism evidence="1 2">
    <name type="scientific">Ferrimonas lipolytica</name>
    <dbReference type="NCBI Taxonomy" id="2724191"/>
    <lineage>
        <taxon>Bacteria</taxon>
        <taxon>Pseudomonadati</taxon>
        <taxon>Pseudomonadota</taxon>
        <taxon>Gammaproteobacteria</taxon>
        <taxon>Alteromonadales</taxon>
        <taxon>Ferrimonadaceae</taxon>
        <taxon>Ferrimonas</taxon>
    </lineage>
</organism>
<dbReference type="Proteomes" id="UP000501602">
    <property type="component" value="Chromosome"/>
</dbReference>
<reference evidence="1 2" key="1">
    <citation type="submission" date="2020-04" db="EMBL/GenBank/DDBJ databases">
        <title>Ferrimonas sp. S7 isolated from sea water.</title>
        <authorList>
            <person name="Bae S.S."/>
            <person name="Baek K."/>
        </authorList>
    </citation>
    <scope>NUCLEOTIDE SEQUENCE [LARGE SCALE GENOMIC DNA]</scope>
    <source>
        <strain evidence="1 2">S7</strain>
    </source>
</reference>
<keyword evidence="2" id="KW-1185">Reference proteome</keyword>
<proteinExistence type="predicted"/>
<dbReference type="KEGG" id="fes:HER31_11950"/>
<name>A0A6H1UG11_9GAMM</name>
<sequence length="108" mass="12109">MAKSRSRRLRKKLYLDEFAIFGFELSFVIDVAEKDIDKFVGEFVDVIEDNGLIVGGGGFKEFSAFVCSAQRYGSATDDDRQFIEKWLTSKPIISNVVVGKLVDANYGI</sequence>
<dbReference type="InterPro" id="IPR007416">
    <property type="entry name" value="YggL_50S_bp"/>
</dbReference>
<dbReference type="AlphaFoldDB" id="A0A6H1UG11"/>
<evidence type="ECO:0000313" key="2">
    <source>
        <dbReference type="Proteomes" id="UP000501602"/>
    </source>
</evidence>
<dbReference type="RefSeq" id="WP_168660800.1">
    <property type="nucleotide sequence ID" value="NZ_CP051180.1"/>
</dbReference>
<dbReference type="EMBL" id="CP051180">
    <property type="protein sequence ID" value="QIZ77540.1"/>
    <property type="molecule type" value="Genomic_DNA"/>
</dbReference>
<gene>
    <name evidence="1" type="ORF">HER31_11950</name>
</gene>
<dbReference type="GO" id="GO:0005829">
    <property type="term" value="C:cytosol"/>
    <property type="evidence" value="ECO:0007669"/>
    <property type="project" value="TreeGrafter"/>
</dbReference>
<evidence type="ECO:0000313" key="1">
    <source>
        <dbReference type="EMBL" id="QIZ77540.1"/>
    </source>
</evidence>
<dbReference type="PANTHER" id="PTHR38778">
    <property type="entry name" value="CYTOPLASMIC PROTEIN-RELATED"/>
    <property type="match status" value="1"/>
</dbReference>
<dbReference type="PANTHER" id="PTHR38778:SF1">
    <property type="entry name" value="CYTOPLASMIC PROTEIN"/>
    <property type="match status" value="1"/>
</dbReference>
<dbReference type="Pfam" id="PF04320">
    <property type="entry name" value="YggL_50S_bp"/>
    <property type="match status" value="1"/>
</dbReference>
<accession>A0A6H1UG11</accession>
<protein>
    <submittedName>
        <fullName evidence="1">DUF469 family protein</fullName>
    </submittedName>
</protein>